<organism evidence="11">
    <name type="scientific">Triatoma infestans</name>
    <name type="common">Assassin bug</name>
    <dbReference type="NCBI Taxonomy" id="30076"/>
    <lineage>
        <taxon>Eukaryota</taxon>
        <taxon>Metazoa</taxon>
        <taxon>Ecdysozoa</taxon>
        <taxon>Arthropoda</taxon>
        <taxon>Hexapoda</taxon>
        <taxon>Insecta</taxon>
        <taxon>Pterygota</taxon>
        <taxon>Neoptera</taxon>
        <taxon>Paraneoptera</taxon>
        <taxon>Hemiptera</taxon>
        <taxon>Heteroptera</taxon>
        <taxon>Panheteroptera</taxon>
        <taxon>Cimicomorpha</taxon>
        <taxon>Reduviidae</taxon>
        <taxon>Triatominae</taxon>
        <taxon>Triatoma</taxon>
    </lineage>
</organism>
<evidence type="ECO:0000256" key="2">
    <source>
        <dbReference type="ARBA" id="ARBA00009626"/>
    </source>
</evidence>
<dbReference type="Pfam" id="PF10018">
    <property type="entry name" value="Med4"/>
    <property type="match status" value="1"/>
</dbReference>
<evidence type="ECO:0000256" key="8">
    <source>
        <dbReference type="RuleBase" id="RU364141"/>
    </source>
</evidence>
<keyword evidence="8" id="KW-0010">Activator</keyword>
<proteinExistence type="evidence at transcript level"/>
<feature type="compositionally biased region" description="Low complexity" evidence="10">
    <location>
        <begin position="242"/>
        <end position="256"/>
    </location>
</feature>
<protein>
    <recommendedName>
        <fullName evidence="3 8">Mediator of RNA polymerase II transcription subunit 4</fullName>
    </recommendedName>
    <alternativeName>
        <fullName evidence="7 8">Mediator complex subunit 4</fullName>
    </alternativeName>
</protein>
<keyword evidence="11" id="KW-0675">Receptor</keyword>
<dbReference type="EMBL" id="GBBI01000534">
    <property type="protein sequence ID" value="JAC18178.1"/>
    <property type="molecule type" value="mRNA"/>
</dbReference>
<feature type="coiled-coil region" evidence="9">
    <location>
        <begin position="69"/>
        <end position="110"/>
    </location>
</feature>
<comment type="subunit">
    <text evidence="8">Component of the Mediator complex.</text>
</comment>
<evidence type="ECO:0000256" key="4">
    <source>
        <dbReference type="ARBA" id="ARBA00023015"/>
    </source>
</evidence>
<comment type="subcellular location">
    <subcellularLocation>
        <location evidence="1 8">Nucleus</location>
    </subcellularLocation>
</comment>
<evidence type="ECO:0000256" key="9">
    <source>
        <dbReference type="SAM" id="Coils"/>
    </source>
</evidence>
<evidence type="ECO:0000313" key="11">
    <source>
        <dbReference type="EMBL" id="JAC18178.1"/>
    </source>
</evidence>
<sequence length="256" mass="28421">MARSTSNVSTGEKLLSIIEDIGLISKEIIENAIAMKHQKLCGAEQVHLTELLVMKDNELKETLKLAAEQAKVNQKMDLLRAEVDKLDQDIQQLQRQLKEAEQILATAIYQAKQKLQSINRANKRPVSSEDLIRFAHRISSSNAVCAPLTWQPGDPRRPYPTDIEMRVGFLGRLSDMPLNGNMLQQTNALGDMHRAGHHSEPPASQQNQFAWHSSGEIHMAVGQGSVPMDTRNHTKDSEDVEVMSSDSSSSSSSDSQ</sequence>
<keyword evidence="9" id="KW-0175">Coiled coil</keyword>
<name>A0A023FB78_TRIIF</name>
<dbReference type="GO" id="GO:0003712">
    <property type="term" value="F:transcription coregulator activity"/>
    <property type="evidence" value="ECO:0007669"/>
    <property type="project" value="InterPro"/>
</dbReference>
<evidence type="ECO:0000256" key="6">
    <source>
        <dbReference type="ARBA" id="ARBA00023242"/>
    </source>
</evidence>
<dbReference type="GO" id="GO:0006357">
    <property type="term" value="P:regulation of transcription by RNA polymerase II"/>
    <property type="evidence" value="ECO:0007669"/>
    <property type="project" value="InterPro"/>
</dbReference>
<evidence type="ECO:0000256" key="5">
    <source>
        <dbReference type="ARBA" id="ARBA00023163"/>
    </source>
</evidence>
<dbReference type="PANTHER" id="PTHR13208:SF2">
    <property type="entry name" value="MEDIATOR OF RNA POLYMERASE II TRANSCRIPTION SUBUNIT 4"/>
    <property type="match status" value="1"/>
</dbReference>
<evidence type="ECO:0000256" key="10">
    <source>
        <dbReference type="SAM" id="MobiDB-lite"/>
    </source>
</evidence>
<evidence type="ECO:0000256" key="7">
    <source>
        <dbReference type="ARBA" id="ARBA00031257"/>
    </source>
</evidence>
<gene>
    <name evidence="8" type="primary">MED4</name>
</gene>
<comment type="similarity">
    <text evidence="2 8">Belongs to the Mediator complex subunit 4 family.</text>
</comment>
<dbReference type="PANTHER" id="PTHR13208">
    <property type="entry name" value="MEDIATOR OF RNA POLYMERASE II TRANSCRIPTION SUBUNIT 4"/>
    <property type="match status" value="1"/>
</dbReference>
<keyword evidence="6 8" id="KW-0539">Nucleus</keyword>
<accession>A0A023FB78</accession>
<keyword evidence="4 8" id="KW-0805">Transcription regulation</keyword>
<dbReference type="InterPro" id="IPR019258">
    <property type="entry name" value="Mediator_Med4"/>
</dbReference>
<dbReference type="GO" id="GO:0016592">
    <property type="term" value="C:mediator complex"/>
    <property type="evidence" value="ECO:0007669"/>
    <property type="project" value="InterPro"/>
</dbReference>
<evidence type="ECO:0000256" key="3">
    <source>
        <dbReference type="ARBA" id="ARBA00020629"/>
    </source>
</evidence>
<dbReference type="AlphaFoldDB" id="A0A023FB78"/>
<keyword evidence="5 8" id="KW-0804">Transcription</keyword>
<dbReference type="GO" id="GO:0070847">
    <property type="term" value="C:core mediator complex"/>
    <property type="evidence" value="ECO:0007669"/>
    <property type="project" value="TreeGrafter"/>
</dbReference>
<evidence type="ECO:0000256" key="1">
    <source>
        <dbReference type="ARBA" id="ARBA00004123"/>
    </source>
</evidence>
<reference evidence="11" key="1">
    <citation type="journal article" date="2014" name="PLoS Negl. Trop. Dis.">
        <title>An updated insight into the Sialotranscriptome of Triatoma infestans: developmental stage and geographic variations.</title>
        <authorList>
            <person name="Schwarz A."/>
            <person name="Medrano-Mercado N."/>
            <person name="Schaub G.A."/>
            <person name="Struchiner C.J."/>
            <person name="Bargues M.D."/>
            <person name="Levy M.Z."/>
            <person name="Ribeiro J.M."/>
        </authorList>
    </citation>
    <scope>NUCLEOTIDE SEQUENCE</scope>
    <source>
        <strain evidence="11">Chile</strain>
        <tissue evidence="11">Salivary glands</tissue>
    </source>
</reference>
<feature type="region of interest" description="Disordered" evidence="10">
    <location>
        <begin position="222"/>
        <end position="256"/>
    </location>
</feature>
<comment type="function">
    <text evidence="8">Component of the Mediator complex, a coactivator involved in the regulated transcription of nearly all RNA polymerase II-dependent genes. Mediator functions as a bridge to convey information from gene-specific regulatory proteins to the basal RNA polymerase II transcription machinery. Mediator is recruited to promoters by direct interactions with regulatory proteins and serves as a scaffold for the assembly of a functional preinitiation complex with RNA polymerase II and the general transcription factors.</text>
</comment>